<dbReference type="GO" id="GO:0004427">
    <property type="term" value="F:inorganic diphosphate phosphatase activity"/>
    <property type="evidence" value="ECO:0007669"/>
    <property type="project" value="InterPro"/>
</dbReference>
<evidence type="ECO:0000256" key="8">
    <source>
        <dbReference type="ARBA" id="ARBA00023065"/>
    </source>
</evidence>
<keyword evidence="6" id="KW-1278">Translocase</keyword>
<dbReference type="Proteomes" id="UP000626092">
    <property type="component" value="Unassembled WGS sequence"/>
</dbReference>
<evidence type="ECO:0000256" key="3">
    <source>
        <dbReference type="ARBA" id="ARBA00022448"/>
    </source>
</evidence>
<dbReference type="AlphaFoldDB" id="A0A834L4W2"/>
<dbReference type="GO" id="GO:0016020">
    <property type="term" value="C:membrane"/>
    <property type="evidence" value="ECO:0007669"/>
    <property type="project" value="InterPro"/>
</dbReference>
<gene>
    <name evidence="11" type="ORF">RHSIM_RhsimUnG0114500</name>
</gene>
<evidence type="ECO:0000256" key="4">
    <source>
        <dbReference type="ARBA" id="ARBA00022692"/>
    </source>
</evidence>
<evidence type="ECO:0000256" key="7">
    <source>
        <dbReference type="ARBA" id="ARBA00022989"/>
    </source>
</evidence>
<keyword evidence="5" id="KW-0460">Magnesium</keyword>
<reference evidence="11" key="1">
    <citation type="submission" date="2019-11" db="EMBL/GenBank/DDBJ databases">
        <authorList>
            <person name="Liu Y."/>
            <person name="Hou J."/>
            <person name="Li T.-Q."/>
            <person name="Guan C.-H."/>
            <person name="Wu X."/>
            <person name="Wu H.-Z."/>
            <person name="Ling F."/>
            <person name="Zhang R."/>
            <person name="Shi X.-G."/>
            <person name="Ren J.-P."/>
            <person name="Chen E.-F."/>
            <person name="Sun J.-M."/>
        </authorList>
    </citation>
    <scope>NUCLEOTIDE SEQUENCE</scope>
    <source>
        <strain evidence="11">Adult_tree_wgs_1</strain>
        <tissue evidence="11">Leaves</tissue>
    </source>
</reference>
<evidence type="ECO:0000313" key="11">
    <source>
        <dbReference type="EMBL" id="KAF7113555.1"/>
    </source>
</evidence>
<keyword evidence="10" id="KW-0732">Signal</keyword>
<keyword evidence="9" id="KW-0472">Membrane</keyword>
<keyword evidence="8" id="KW-0406">Ion transport</keyword>
<organism evidence="11 12">
    <name type="scientific">Rhododendron simsii</name>
    <name type="common">Sims's rhododendron</name>
    <dbReference type="NCBI Taxonomy" id="118357"/>
    <lineage>
        <taxon>Eukaryota</taxon>
        <taxon>Viridiplantae</taxon>
        <taxon>Streptophyta</taxon>
        <taxon>Embryophyta</taxon>
        <taxon>Tracheophyta</taxon>
        <taxon>Spermatophyta</taxon>
        <taxon>Magnoliopsida</taxon>
        <taxon>eudicotyledons</taxon>
        <taxon>Gunneridae</taxon>
        <taxon>Pentapetalae</taxon>
        <taxon>asterids</taxon>
        <taxon>Ericales</taxon>
        <taxon>Ericaceae</taxon>
        <taxon>Ericoideae</taxon>
        <taxon>Rhodoreae</taxon>
        <taxon>Rhododendron</taxon>
    </lineage>
</organism>
<dbReference type="EMBL" id="WJXA01000275">
    <property type="protein sequence ID" value="KAF7113555.1"/>
    <property type="molecule type" value="Genomic_DNA"/>
</dbReference>
<evidence type="ECO:0000256" key="1">
    <source>
        <dbReference type="ARBA" id="ARBA00004127"/>
    </source>
</evidence>
<protein>
    <recommendedName>
        <fullName evidence="2">H(+)-exporting diphosphatase</fullName>
        <ecNumber evidence="2">7.1.3.1</ecNumber>
    </recommendedName>
</protein>
<feature type="signal peptide" evidence="10">
    <location>
        <begin position="1"/>
        <end position="23"/>
    </location>
</feature>
<dbReference type="InterPro" id="IPR004131">
    <property type="entry name" value="PPase-energised_H-pump"/>
</dbReference>
<name>A0A834L4W2_RHOSS</name>
<dbReference type="GO" id="GO:0012505">
    <property type="term" value="C:endomembrane system"/>
    <property type="evidence" value="ECO:0007669"/>
    <property type="project" value="UniProtKB-SubCell"/>
</dbReference>
<sequence>MCMTALSSALFGTISFLCGAVTSEEGLFESVTGFGLGGFSMVLFLPEEVEVFNPAKAADVGADIIDKVERNIPDDDPRIERFDAICFSFCFKKFPTNVMAYSGGKIAGMGYDLIGLYAESTFTARIFGSISSFGINHNWNVLSFAH</sequence>
<evidence type="ECO:0000256" key="9">
    <source>
        <dbReference type="ARBA" id="ARBA00023136"/>
    </source>
</evidence>
<keyword evidence="4" id="KW-0812">Transmembrane</keyword>
<dbReference type="OrthoDB" id="1740615at2759"/>
<keyword evidence="7" id="KW-1133">Transmembrane helix</keyword>
<dbReference type="Pfam" id="PF03030">
    <property type="entry name" value="H_PPase"/>
    <property type="match status" value="1"/>
</dbReference>
<proteinExistence type="predicted"/>
<evidence type="ECO:0000313" key="12">
    <source>
        <dbReference type="Proteomes" id="UP000626092"/>
    </source>
</evidence>
<keyword evidence="3" id="KW-0813">Transport</keyword>
<comment type="caution">
    <text evidence="11">The sequence shown here is derived from an EMBL/GenBank/DDBJ whole genome shotgun (WGS) entry which is preliminary data.</text>
</comment>
<evidence type="ECO:0000256" key="10">
    <source>
        <dbReference type="SAM" id="SignalP"/>
    </source>
</evidence>
<accession>A0A834L4W2</accession>
<dbReference type="GO" id="GO:0009678">
    <property type="term" value="F:diphosphate hydrolysis-driven proton transmembrane transporter activity"/>
    <property type="evidence" value="ECO:0007669"/>
    <property type="project" value="UniProtKB-EC"/>
</dbReference>
<dbReference type="EC" id="7.1.3.1" evidence="2"/>
<evidence type="ECO:0000256" key="5">
    <source>
        <dbReference type="ARBA" id="ARBA00022842"/>
    </source>
</evidence>
<evidence type="ECO:0000256" key="2">
    <source>
        <dbReference type="ARBA" id="ARBA00013242"/>
    </source>
</evidence>
<evidence type="ECO:0000256" key="6">
    <source>
        <dbReference type="ARBA" id="ARBA00022967"/>
    </source>
</evidence>
<feature type="chain" id="PRO_5032797780" description="H(+)-exporting diphosphatase" evidence="10">
    <location>
        <begin position="24"/>
        <end position="146"/>
    </location>
</feature>
<keyword evidence="12" id="KW-1185">Reference proteome</keyword>
<dbReference type="PANTHER" id="PTHR31998">
    <property type="entry name" value="K(+)-INSENSITIVE PYROPHOSPHATE-ENERGIZED PROTON PUMP"/>
    <property type="match status" value="1"/>
</dbReference>
<comment type="subcellular location">
    <subcellularLocation>
        <location evidence="1">Endomembrane system</location>
        <topology evidence="1">Multi-pass membrane protein</topology>
    </subcellularLocation>
</comment>